<keyword evidence="21" id="KW-1185">Reference proteome</keyword>
<evidence type="ECO:0000256" key="12">
    <source>
        <dbReference type="ARBA" id="ARBA00022989"/>
    </source>
</evidence>
<keyword evidence="11" id="KW-0067">ATP-binding</keyword>
<comment type="subcellular location">
    <subcellularLocation>
        <location evidence="1">Cell inner membrane</location>
        <topology evidence="1">Multi-pass membrane protein</topology>
    </subcellularLocation>
</comment>
<name>A0ABS5ZKT2_9PROT</name>
<keyword evidence="6" id="KW-0997">Cell inner membrane</keyword>
<organism evidence="20 21">
    <name type="scientific">Acidithiobacillus concretivorus</name>
    <dbReference type="NCBI Taxonomy" id="3063952"/>
    <lineage>
        <taxon>Bacteria</taxon>
        <taxon>Pseudomonadati</taxon>
        <taxon>Pseudomonadota</taxon>
        <taxon>Acidithiobacillia</taxon>
        <taxon>Acidithiobacillales</taxon>
        <taxon>Acidithiobacillaceae</taxon>
        <taxon>Acidithiobacillus</taxon>
    </lineage>
</organism>
<evidence type="ECO:0000259" key="18">
    <source>
        <dbReference type="Pfam" id="PF13614"/>
    </source>
</evidence>
<proteinExistence type="inferred from homology"/>
<evidence type="ECO:0000256" key="2">
    <source>
        <dbReference type="ARBA" id="ARBA00007316"/>
    </source>
</evidence>
<feature type="transmembrane region" description="Helical" evidence="16">
    <location>
        <begin position="531"/>
        <end position="552"/>
    </location>
</feature>
<dbReference type="RefSeq" id="WP_215862314.1">
    <property type="nucleotide sequence ID" value="NZ_JABELD010000002.1"/>
</dbReference>
<dbReference type="InterPro" id="IPR003856">
    <property type="entry name" value="LPS_length_determ_N"/>
</dbReference>
<evidence type="ECO:0000259" key="17">
    <source>
        <dbReference type="Pfam" id="PF02706"/>
    </source>
</evidence>
<feature type="transmembrane region" description="Helical" evidence="16">
    <location>
        <begin position="44"/>
        <end position="65"/>
    </location>
</feature>
<evidence type="ECO:0000256" key="8">
    <source>
        <dbReference type="ARBA" id="ARBA00022692"/>
    </source>
</evidence>
<dbReference type="InterPro" id="IPR005702">
    <property type="entry name" value="Wzc-like_C"/>
</dbReference>
<keyword evidence="7 20" id="KW-0808">Transferase</keyword>
<dbReference type="Gene3D" id="3.40.50.300">
    <property type="entry name" value="P-loop containing nucleotide triphosphate hydrolases"/>
    <property type="match status" value="1"/>
</dbReference>
<keyword evidence="10" id="KW-0418">Kinase</keyword>
<protein>
    <recommendedName>
        <fullName evidence="4">non-specific protein-tyrosine kinase</fullName>
        <ecNumber evidence="4">2.7.10.2</ecNumber>
    </recommendedName>
</protein>
<keyword evidence="14" id="KW-0829">Tyrosine-protein kinase</keyword>
<evidence type="ECO:0000256" key="1">
    <source>
        <dbReference type="ARBA" id="ARBA00004429"/>
    </source>
</evidence>
<evidence type="ECO:0000256" key="5">
    <source>
        <dbReference type="ARBA" id="ARBA00022475"/>
    </source>
</evidence>
<keyword evidence="5" id="KW-1003">Cell membrane</keyword>
<comment type="similarity">
    <text evidence="3">Belongs to the etk/wzc family.</text>
</comment>
<dbReference type="Pfam" id="PF02706">
    <property type="entry name" value="Wzz"/>
    <property type="match status" value="1"/>
</dbReference>
<dbReference type="EC" id="2.7.10.2" evidence="4"/>
<dbReference type="InterPro" id="IPR025669">
    <property type="entry name" value="AAA_dom"/>
</dbReference>
<evidence type="ECO:0000256" key="11">
    <source>
        <dbReference type="ARBA" id="ARBA00022840"/>
    </source>
</evidence>
<dbReference type="EMBL" id="JABELD010000002">
    <property type="protein sequence ID" value="MBU2737232.1"/>
    <property type="molecule type" value="Genomic_DNA"/>
</dbReference>
<comment type="catalytic activity">
    <reaction evidence="15">
        <text>L-tyrosyl-[protein] + ATP = O-phospho-L-tyrosyl-[protein] + ADP + H(+)</text>
        <dbReference type="Rhea" id="RHEA:10596"/>
        <dbReference type="Rhea" id="RHEA-COMP:10136"/>
        <dbReference type="Rhea" id="RHEA-COMP:20101"/>
        <dbReference type="ChEBI" id="CHEBI:15378"/>
        <dbReference type="ChEBI" id="CHEBI:30616"/>
        <dbReference type="ChEBI" id="CHEBI:46858"/>
        <dbReference type="ChEBI" id="CHEBI:61978"/>
        <dbReference type="ChEBI" id="CHEBI:456216"/>
        <dbReference type="EC" id="2.7.10.2"/>
    </reaction>
</comment>
<dbReference type="Pfam" id="PF13614">
    <property type="entry name" value="AAA_31"/>
    <property type="match status" value="1"/>
</dbReference>
<sequence length="824" mass="90343">MTDHTSAQQPARSSANLEAMRESSDEIELGALFQSLRAGWRLPVYLGGAAAFLAIVFVLFAQPVFDASGSLYLGSAEKSQSLSSSALSGFSLLSGLMQGSSMATQVNIVRSRDFVEEAILDSGLNAQVWPDGAATDQRFWNWLLGGRSLSIYAAPSTGLHATLADVTSPALNKQKLDVLFSANGHYQILKNKQVVLQGQLGQDAIGPGIRLKLQAIRPHYTPPAHTLYHLRIQTPREVYNAMIKSGALGVNQLGGGSGSSAETTYIVNVHYQNTDPFAAQQFVQTLMQTYLDKTHAWATGQAGASFDYLSTQMHKIRTALSAADASLAHYQAHTGVIAVSAGAQAMIKQEADYETQRSKIELQLHTLQQLRQQLSAPQAAINPYILNSIDNPVLNQLSGRLAAAQTKLTSLEKIYTPAAPQVIQVLAEIHSIQSAIHNLIDNQAQTAQQQLQSLDALLSQYQSKMSKFPKAELKVISLTRSSEVLGKLYMFLLQKQEESAIQKASTITRNRILDTALVHNLPVSPKGKKTVILFGLLGAFLGMALVLGRFLLLTSFRSDEEIQHLYPFLPVYGFLPAEEKSFNASKQFELPDARSGFGEAVRLLRSNVYLAAGQSSGQILMIASATPKDGKSTVAYQLGAAIAQDGKKVLIMDADLRKPHSHEMFRIAQTPGIVDVLSGQHSWQEAVRPIQALHMDLITAGNTPPNPSEYLGRHRFAEILQEMRQSYDYILLDTPPFPMVGDALLLGSQADRILTVARVHATPRKAFKEHLQGLINLEKPLGVIINGVRVNASYGYGYGYHYGETRPEKRWQKKLRGWLRKLWG</sequence>
<dbReference type="GO" id="GO:0004715">
    <property type="term" value="F:non-membrane spanning protein tyrosine kinase activity"/>
    <property type="evidence" value="ECO:0007669"/>
    <property type="project" value="UniProtKB-EC"/>
</dbReference>
<keyword evidence="13 16" id="KW-0472">Membrane</keyword>
<dbReference type="Pfam" id="PF13807">
    <property type="entry name" value="GNVR"/>
    <property type="match status" value="1"/>
</dbReference>
<evidence type="ECO:0000256" key="14">
    <source>
        <dbReference type="ARBA" id="ARBA00023137"/>
    </source>
</evidence>
<evidence type="ECO:0000256" key="9">
    <source>
        <dbReference type="ARBA" id="ARBA00022741"/>
    </source>
</evidence>
<feature type="domain" description="Polysaccharide chain length determinant N-terminal" evidence="17">
    <location>
        <begin position="25"/>
        <end position="119"/>
    </location>
</feature>
<gene>
    <name evidence="20" type="ORF">HJG40_00075</name>
</gene>
<keyword evidence="12 16" id="KW-1133">Transmembrane helix</keyword>
<evidence type="ECO:0000256" key="3">
    <source>
        <dbReference type="ARBA" id="ARBA00008883"/>
    </source>
</evidence>
<evidence type="ECO:0000256" key="16">
    <source>
        <dbReference type="SAM" id="Phobius"/>
    </source>
</evidence>
<evidence type="ECO:0000256" key="10">
    <source>
        <dbReference type="ARBA" id="ARBA00022777"/>
    </source>
</evidence>
<evidence type="ECO:0000256" key="15">
    <source>
        <dbReference type="ARBA" id="ARBA00051245"/>
    </source>
</evidence>
<feature type="domain" description="Tyrosine-protein kinase G-rich" evidence="19">
    <location>
        <begin position="472"/>
        <end position="549"/>
    </location>
</feature>
<evidence type="ECO:0000259" key="19">
    <source>
        <dbReference type="Pfam" id="PF13807"/>
    </source>
</evidence>
<evidence type="ECO:0000256" key="13">
    <source>
        <dbReference type="ARBA" id="ARBA00023136"/>
    </source>
</evidence>
<accession>A0ABS5ZKT2</accession>
<evidence type="ECO:0000313" key="20">
    <source>
        <dbReference type="EMBL" id="MBU2737232.1"/>
    </source>
</evidence>
<feature type="domain" description="AAA" evidence="18">
    <location>
        <begin position="630"/>
        <end position="737"/>
    </location>
</feature>
<evidence type="ECO:0000256" key="6">
    <source>
        <dbReference type="ARBA" id="ARBA00022519"/>
    </source>
</evidence>
<dbReference type="InterPro" id="IPR032807">
    <property type="entry name" value="GNVR"/>
</dbReference>
<keyword evidence="9" id="KW-0547">Nucleotide-binding</keyword>
<dbReference type="InterPro" id="IPR050445">
    <property type="entry name" value="Bact_polysacc_biosynth/exp"/>
</dbReference>
<evidence type="ECO:0000313" key="21">
    <source>
        <dbReference type="Proteomes" id="UP001197028"/>
    </source>
</evidence>
<reference evidence="20 21" key="1">
    <citation type="journal article" date="2021" name="ISME J.">
        <title>Genomic evolution of the class Acidithiobacillia: deep-branching Proteobacteria living in extreme acidic conditions.</title>
        <authorList>
            <person name="Moya-Beltran A."/>
            <person name="Beard S."/>
            <person name="Rojas-Villalobos C."/>
            <person name="Issotta F."/>
            <person name="Gallardo Y."/>
            <person name="Ulloa R."/>
            <person name="Giaveno A."/>
            <person name="Degli Esposti M."/>
            <person name="Johnson D.B."/>
            <person name="Quatrini R."/>
        </authorList>
    </citation>
    <scope>NUCLEOTIDE SEQUENCE [LARGE SCALE GENOMIC DNA]</scope>
    <source>
        <strain evidence="20 21">ATCC 19703</strain>
    </source>
</reference>
<dbReference type="Proteomes" id="UP001197028">
    <property type="component" value="Unassembled WGS sequence"/>
</dbReference>
<keyword evidence="8 16" id="KW-0812">Transmembrane</keyword>
<comment type="similarity">
    <text evidence="2">Belongs to the CpsD/CapB family.</text>
</comment>
<dbReference type="CDD" id="cd05387">
    <property type="entry name" value="BY-kinase"/>
    <property type="match status" value="1"/>
</dbReference>
<comment type="caution">
    <text evidence="20">The sequence shown here is derived from an EMBL/GenBank/DDBJ whole genome shotgun (WGS) entry which is preliminary data.</text>
</comment>
<dbReference type="PANTHER" id="PTHR32309:SF13">
    <property type="entry name" value="FERRIC ENTEROBACTIN TRANSPORT PROTEIN FEPE"/>
    <property type="match status" value="1"/>
</dbReference>
<evidence type="ECO:0000256" key="4">
    <source>
        <dbReference type="ARBA" id="ARBA00011903"/>
    </source>
</evidence>
<dbReference type="PANTHER" id="PTHR32309">
    <property type="entry name" value="TYROSINE-PROTEIN KINASE"/>
    <property type="match status" value="1"/>
</dbReference>
<dbReference type="SUPFAM" id="SSF52540">
    <property type="entry name" value="P-loop containing nucleoside triphosphate hydrolases"/>
    <property type="match status" value="1"/>
</dbReference>
<dbReference type="InterPro" id="IPR027417">
    <property type="entry name" value="P-loop_NTPase"/>
</dbReference>
<evidence type="ECO:0000256" key="7">
    <source>
        <dbReference type="ARBA" id="ARBA00022679"/>
    </source>
</evidence>
<dbReference type="NCBIfam" id="TIGR01007">
    <property type="entry name" value="eps_fam"/>
    <property type="match status" value="1"/>
</dbReference>